<evidence type="ECO:0000256" key="9">
    <source>
        <dbReference type="ARBA" id="ARBA00048017"/>
    </source>
</evidence>
<dbReference type="EMBL" id="CAJHUC010000640">
    <property type="protein sequence ID" value="CAD7697320.1"/>
    <property type="molecule type" value="Genomic_DNA"/>
</dbReference>
<dbReference type="GO" id="GO:0007059">
    <property type="term" value="P:chromosome segregation"/>
    <property type="evidence" value="ECO:0007669"/>
    <property type="project" value="UniProtKB-KW"/>
</dbReference>
<keyword evidence="5" id="KW-0012">Acyltransferase</keyword>
<sequence>MGLVRGDRESATLAMQPPGSVQHVLRHPNILYRSLLPEDFVALRAAHVDLFPIDYDDSFFDKAVNGLTRIISYAAVDYSSGSEKLVGFVTARVLPLVEVDPMDRRHMGLDHSSLNGLRVVYILTLGVLPEYQRLGIATKLIDWLEDCAACMGASVVFLHVISYNQAAMLLYQKSCFRCVACMENFYCIRSGRQINPNQTRYDAYLFMKWVGEELHKPGPWEGAIAPFRHAFAQWNACLPWLCRDQLFLAGPTHVAGDSSNPLNAAVREQPSFAHHGIDQNSMFYRLFKRSH</sequence>
<reference evidence="12" key="1">
    <citation type="submission" date="2020-12" db="EMBL/GenBank/DDBJ databases">
        <authorList>
            <person name="Iha C."/>
        </authorList>
    </citation>
    <scope>NUCLEOTIDE SEQUENCE</scope>
</reference>
<comment type="caution">
    <text evidence="12">The sequence shown here is derived from an EMBL/GenBank/DDBJ whole genome shotgun (WGS) entry which is preliminary data.</text>
</comment>
<dbReference type="OrthoDB" id="47374at2759"/>
<protein>
    <recommendedName>
        <fullName evidence="8">N-alpha-acetyltransferase 60</fullName>
        <ecNumber evidence="7">2.3.1.259</ecNumber>
        <ecNumber evidence="1">2.3.1.48</ecNumber>
    </recommendedName>
</protein>
<dbReference type="EC" id="2.3.1.48" evidence="1"/>
<evidence type="ECO:0000256" key="6">
    <source>
        <dbReference type="ARBA" id="ARBA00025774"/>
    </source>
</evidence>
<dbReference type="PROSITE" id="PS51186">
    <property type="entry name" value="GNAT"/>
    <property type="match status" value="1"/>
</dbReference>
<dbReference type="SUPFAM" id="SSF55729">
    <property type="entry name" value="Acyl-CoA N-acyltransferases (Nat)"/>
    <property type="match status" value="1"/>
</dbReference>
<evidence type="ECO:0000256" key="4">
    <source>
        <dbReference type="ARBA" id="ARBA00022853"/>
    </source>
</evidence>
<dbReference type="GO" id="GO:0004402">
    <property type="term" value="F:histone acetyltransferase activity"/>
    <property type="evidence" value="ECO:0007669"/>
    <property type="project" value="TreeGrafter"/>
</dbReference>
<evidence type="ECO:0000256" key="8">
    <source>
        <dbReference type="ARBA" id="ARBA00026144"/>
    </source>
</evidence>
<evidence type="ECO:0000259" key="11">
    <source>
        <dbReference type="PROSITE" id="PS51186"/>
    </source>
</evidence>
<dbReference type="Gene3D" id="3.40.630.30">
    <property type="match status" value="1"/>
</dbReference>
<keyword evidence="3" id="KW-0159">Chromosome partition</keyword>
<proteinExistence type="inferred from homology"/>
<dbReference type="EC" id="2.3.1.259" evidence="7"/>
<dbReference type="InterPro" id="IPR045141">
    <property type="entry name" value="NAA60-like"/>
</dbReference>
<dbReference type="PANTHER" id="PTHR14744:SF15">
    <property type="entry name" value="N-ALPHA-ACETYLTRANSFERASE 60"/>
    <property type="match status" value="1"/>
</dbReference>
<keyword evidence="4" id="KW-0156">Chromatin regulator</keyword>
<dbReference type="InterPro" id="IPR016181">
    <property type="entry name" value="Acyl_CoA_acyltransferase"/>
</dbReference>
<keyword evidence="13" id="KW-1185">Reference proteome</keyword>
<feature type="domain" description="N-acetyltransferase" evidence="11">
    <location>
        <begin position="30"/>
        <end position="211"/>
    </location>
</feature>
<name>A0A8S1IUC9_9CHLO</name>
<keyword evidence="2" id="KW-0808">Transferase</keyword>
<dbReference type="AlphaFoldDB" id="A0A8S1IUC9"/>
<evidence type="ECO:0000256" key="10">
    <source>
        <dbReference type="ARBA" id="ARBA00048848"/>
    </source>
</evidence>
<evidence type="ECO:0000256" key="3">
    <source>
        <dbReference type="ARBA" id="ARBA00022829"/>
    </source>
</evidence>
<organism evidence="12 13">
    <name type="scientific">Ostreobium quekettii</name>
    <dbReference type="NCBI Taxonomy" id="121088"/>
    <lineage>
        <taxon>Eukaryota</taxon>
        <taxon>Viridiplantae</taxon>
        <taxon>Chlorophyta</taxon>
        <taxon>core chlorophytes</taxon>
        <taxon>Ulvophyceae</taxon>
        <taxon>TCBD clade</taxon>
        <taxon>Bryopsidales</taxon>
        <taxon>Ostreobineae</taxon>
        <taxon>Ostreobiaceae</taxon>
        <taxon>Ostreobium</taxon>
    </lineage>
</organism>
<evidence type="ECO:0000256" key="7">
    <source>
        <dbReference type="ARBA" id="ARBA00026111"/>
    </source>
</evidence>
<comment type="catalytic activity">
    <reaction evidence="9">
        <text>L-lysyl-[protein] + acetyl-CoA = N(6)-acetyl-L-lysyl-[protein] + CoA + H(+)</text>
        <dbReference type="Rhea" id="RHEA:45948"/>
        <dbReference type="Rhea" id="RHEA-COMP:9752"/>
        <dbReference type="Rhea" id="RHEA-COMP:10731"/>
        <dbReference type="ChEBI" id="CHEBI:15378"/>
        <dbReference type="ChEBI" id="CHEBI:29969"/>
        <dbReference type="ChEBI" id="CHEBI:57287"/>
        <dbReference type="ChEBI" id="CHEBI:57288"/>
        <dbReference type="ChEBI" id="CHEBI:61930"/>
        <dbReference type="EC" id="2.3.1.48"/>
    </reaction>
</comment>
<dbReference type="Proteomes" id="UP000708148">
    <property type="component" value="Unassembled WGS sequence"/>
</dbReference>
<evidence type="ECO:0000313" key="13">
    <source>
        <dbReference type="Proteomes" id="UP000708148"/>
    </source>
</evidence>
<dbReference type="InterPro" id="IPR000182">
    <property type="entry name" value="GNAT_dom"/>
</dbReference>
<dbReference type="PANTHER" id="PTHR14744">
    <property type="entry name" value="N-ALPHA-ACETYLTRANSFERASE 60"/>
    <property type="match status" value="1"/>
</dbReference>
<evidence type="ECO:0000256" key="2">
    <source>
        <dbReference type="ARBA" id="ARBA00022679"/>
    </source>
</evidence>
<dbReference type="GO" id="GO:0000139">
    <property type="term" value="C:Golgi membrane"/>
    <property type="evidence" value="ECO:0007669"/>
    <property type="project" value="TreeGrafter"/>
</dbReference>
<accession>A0A8S1IUC9</accession>
<evidence type="ECO:0000256" key="1">
    <source>
        <dbReference type="ARBA" id="ARBA00013184"/>
    </source>
</evidence>
<comment type="catalytic activity">
    <reaction evidence="10">
        <text>N-terminal L-methionyl-[transmembrane protein] + acetyl-CoA = N-terminal N(alpha)-acetyl-L-methionyl-[transmembrane protein] + CoA + H(+)</text>
        <dbReference type="Rhea" id="RHEA:50604"/>
        <dbReference type="Rhea" id="RHEA-COMP:12745"/>
        <dbReference type="Rhea" id="RHEA-COMP:12746"/>
        <dbReference type="ChEBI" id="CHEBI:15378"/>
        <dbReference type="ChEBI" id="CHEBI:57287"/>
        <dbReference type="ChEBI" id="CHEBI:57288"/>
        <dbReference type="ChEBI" id="CHEBI:64731"/>
        <dbReference type="ChEBI" id="CHEBI:133414"/>
        <dbReference type="EC" id="2.3.1.259"/>
    </reaction>
</comment>
<evidence type="ECO:0000256" key="5">
    <source>
        <dbReference type="ARBA" id="ARBA00023315"/>
    </source>
</evidence>
<dbReference type="Pfam" id="PF00583">
    <property type="entry name" value="Acetyltransf_1"/>
    <property type="match status" value="1"/>
</dbReference>
<comment type="similarity">
    <text evidence="6">Belongs to the acetyltransferase family. NAA60 subfamily.</text>
</comment>
<evidence type="ECO:0000313" key="12">
    <source>
        <dbReference type="EMBL" id="CAD7697320.1"/>
    </source>
</evidence>
<gene>
    <name evidence="12" type="ORF">OSTQU699_LOCUS2681</name>
</gene>
<dbReference type="CDD" id="cd04301">
    <property type="entry name" value="NAT_SF"/>
    <property type="match status" value="1"/>
</dbReference>
<dbReference type="GO" id="GO:0120518">
    <property type="term" value="F:protein N-terminal-methionine acetyltransferase activity"/>
    <property type="evidence" value="ECO:0007669"/>
    <property type="project" value="UniProtKB-EC"/>
</dbReference>